<gene>
    <name evidence="5" type="ORF">DHEL01_v212830</name>
</gene>
<evidence type="ECO:0000256" key="3">
    <source>
        <dbReference type="RuleBase" id="RU003560"/>
    </source>
</evidence>
<feature type="region of interest" description="Disordered" evidence="4">
    <location>
        <begin position="1"/>
        <end position="24"/>
    </location>
</feature>
<name>A0A2P5HET9_DIAHE</name>
<dbReference type="GO" id="GO:0005829">
    <property type="term" value="C:cytosol"/>
    <property type="evidence" value="ECO:0007669"/>
    <property type="project" value="TreeGrafter"/>
</dbReference>
<dbReference type="InterPro" id="IPR015424">
    <property type="entry name" value="PyrdxlP-dep_Trfase"/>
</dbReference>
<dbReference type="AlphaFoldDB" id="A0A2P5HET9"/>
<dbReference type="STRING" id="158607.A0A2P5HET9"/>
<dbReference type="NCBIfam" id="NF005685">
    <property type="entry name" value="PRK07483.1"/>
    <property type="match status" value="1"/>
</dbReference>
<dbReference type="GO" id="GO:0030170">
    <property type="term" value="F:pyridoxal phosphate binding"/>
    <property type="evidence" value="ECO:0007669"/>
    <property type="project" value="InterPro"/>
</dbReference>
<evidence type="ECO:0000256" key="2">
    <source>
        <dbReference type="ARBA" id="ARBA00022898"/>
    </source>
</evidence>
<dbReference type="PANTHER" id="PTHR43094:SF1">
    <property type="entry name" value="AMINOTRANSFERASE CLASS-III"/>
    <property type="match status" value="1"/>
</dbReference>
<dbReference type="InterPro" id="IPR015422">
    <property type="entry name" value="PyrdxlP-dep_Trfase_small"/>
</dbReference>
<dbReference type="OrthoDB" id="5419315at2759"/>
<dbReference type="CDD" id="cd00610">
    <property type="entry name" value="OAT_like"/>
    <property type="match status" value="1"/>
</dbReference>
<dbReference type="Gene3D" id="3.40.640.10">
    <property type="entry name" value="Type I PLP-dependent aspartate aminotransferase-like (Major domain)"/>
    <property type="match status" value="1"/>
</dbReference>
<dbReference type="InterPro" id="IPR005814">
    <property type="entry name" value="Aminotrans_3"/>
</dbReference>
<organism evidence="5 6">
    <name type="scientific">Diaporthe helianthi</name>
    <dbReference type="NCBI Taxonomy" id="158607"/>
    <lineage>
        <taxon>Eukaryota</taxon>
        <taxon>Fungi</taxon>
        <taxon>Dikarya</taxon>
        <taxon>Ascomycota</taxon>
        <taxon>Pezizomycotina</taxon>
        <taxon>Sordariomycetes</taxon>
        <taxon>Sordariomycetidae</taxon>
        <taxon>Diaporthales</taxon>
        <taxon>Diaporthaceae</taxon>
        <taxon>Diaporthe</taxon>
    </lineage>
</organism>
<dbReference type="InParanoid" id="A0A2P5HET9"/>
<dbReference type="GO" id="GO:0008483">
    <property type="term" value="F:transaminase activity"/>
    <property type="evidence" value="ECO:0007669"/>
    <property type="project" value="UniProtKB-KW"/>
</dbReference>
<dbReference type="PANTHER" id="PTHR43094">
    <property type="entry name" value="AMINOTRANSFERASE"/>
    <property type="match status" value="1"/>
</dbReference>
<evidence type="ECO:0000256" key="4">
    <source>
        <dbReference type="SAM" id="MobiDB-lite"/>
    </source>
</evidence>
<comment type="similarity">
    <text evidence="1 3">Belongs to the class-III pyridoxal-phosphate-dependent aminotransferase family.</text>
</comment>
<dbReference type="Proteomes" id="UP000094444">
    <property type="component" value="Unassembled WGS sequence"/>
</dbReference>
<protein>
    <submittedName>
        <fullName evidence="5">Aminotransferase</fullName>
    </submittedName>
</protein>
<evidence type="ECO:0000256" key="1">
    <source>
        <dbReference type="ARBA" id="ARBA00008954"/>
    </source>
</evidence>
<evidence type="ECO:0000313" key="5">
    <source>
        <dbReference type="EMBL" id="POS68776.1"/>
    </source>
</evidence>
<keyword evidence="5" id="KW-0032">Aminotransferase</keyword>
<evidence type="ECO:0000313" key="6">
    <source>
        <dbReference type="Proteomes" id="UP000094444"/>
    </source>
</evidence>
<dbReference type="SUPFAM" id="SSF53383">
    <property type="entry name" value="PLP-dependent transferases"/>
    <property type="match status" value="1"/>
</dbReference>
<sequence>MTQLQLDNSSGADQPDNVVEPNGAPKSAVLHRHLHHEFLNIARGEGHYLVLEDGRKIFDASGGAAVACVGHGNAAVNKAMIDQIQKLSYCASTFFTTRVVEQAGQAMIDTTDGQMTRAYIVGSGSCHKYPCSEAMEAAMKLARQYFLEKETPEPARARFVSRHQSYHGTTLGSLAMGGHAARRAKFEPMLTDTVSKVSPCYAYRGKEQGETDESYVKRLALELDQEFQRVGAETVCAFVAEPVVGAALGCVPAVAGYFKAMKEVCRKYGALLILDEVMSGMGRTGSHHAWQQEGIVPDIQTVGKGLGGGYQPVAGVLIHKDVVDTLEKGSAAFVHGHTYQAHVVGCAAIVAVQQIIREGNLVANVRAMGDLLEKLLQARLGSHKHVGNIRGRGLFWAIEFVQDRATKAPFPAKDGVSMGISELGLTEPYCMMVYPGAGTVDGVNGDHIIIAPPYTVTPQDIDAIVLGVSRLVEDYFSRRLQEITV</sequence>
<dbReference type="Gene3D" id="3.90.1150.10">
    <property type="entry name" value="Aspartate Aminotransferase, domain 1"/>
    <property type="match status" value="1"/>
</dbReference>
<proteinExistence type="inferred from homology"/>
<accession>A0A2P5HET9</accession>
<keyword evidence="6" id="KW-1185">Reference proteome</keyword>
<dbReference type="InterPro" id="IPR015421">
    <property type="entry name" value="PyrdxlP-dep_Trfase_major"/>
</dbReference>
<comment type="caution">
    <text evidence="5">The sequence shown here is derived from an EMBL/GenBank/DDBJ whole genome shotgun (WGS) entry which is preliminary data.</text>
</comment>
<dbReference type="Pfam" id="PF00202">
    <property type="entry name" value="Aminotran_3"/>
    <property type="match status" value="1"/>
</dbReference>
<feature type="compositionally biased region" description="Polar residues" evidence="4">
    <location>
        <begin position="1"/>
        <end position="12"/>
    </location>
</feature>
<keyword evidence="2 3" id="KW-0663">Pyridoxal phosphate</keyword>
<keyword evidence="5" id="KW-0808">Transferase</keyword>
<dbReference type="EMBL" id="MAVT02003200">
    <property type="protein sequence ID" value="POS68776.1"/>
    <property type="molecule type" value="Genomic_DNA"/>
</dbReference>
<reference evidence="5" key="1">
    <citation type="submission" date="2017-09" db="EMBL/GenBank/DDBJ databases">
        <title>Polyketide synthases of a Diaporthe helianthi virulent isolate.</title>
        <authorList>
            <person name="Baroncelli R."/>
        </authorList>
    </citation>
    <scope>NUCLEOTIDE SEQUENCE [LARGE SCALE GENOMIC DNA]</scope>
    <source>
        <strain evidence="5">7/96</strain>
    </source>
</reference>